<dbReference type="SUPFAM" id="SSF47616">
    <property type="entry name" value="GST C-terminal domain-like"/>
    <property type="match status" value="1"/>
</dbReference>
<dbReference type="InterPro" id="IPR016639">
    <property type="entry name" value="GST_Omega/GSH"/>
</dbReference>
<dbReference type="Proteomes" id="UP000433101">
    <property type="component" value="Unassembled WGS sequence"/>
</dbReference>
<protein>
    <submittedName>
        <fullName evidence="5">Glutathione S-transferase family protein</fullName>
    </submittedName>
</protein>
<dbReference type="AlphaFoldDB" id="A0A7X3S5K8"/>
<keyword evidence="5" id="KW-0808">Transferase</keyword>
<dbReference type="Pfam" id="PF13409">
    <property type="entry name" value="GST_N_2"/>
    <property type="match status" value="1"/>
</dbReference>
<evidence type="ECO:0000313" key="5">
    <source>
        <dbReference type="EMBL" id="MXN63302.1"/>
    </source>
</evidence>
<dbReference type="InterPro" id="IPR047047">
    <property type="entry name" value="GST_Omega-like_C"/>
</dbReference>
<dbReference type="Pfam" id="PF13410">
    <property type="entry name" value="GST_C_2"/>
    <property type="match status" value="1"/>
</dbReference>
<dbReference type="Gene3D" id="3.40.30.10">
    <property type="entry name" value="Glutaredoxin"/>
    <property type="match status" value="1"/>
</dbReference>
<feature type="active site" description="Nucleophile" evidence="1">
    <location>
        <position position="63"/>
    </location>
</feature>
<dbReference type="InterPro" id="IPR036249">
    <property type="entry name" value="Thioredoxin-like_sf"/>
</dbReference>
<dbReference type="PANTHER" id="PTHR32419:SF6">
    <property type="entry name" value="GLUTATHIONE S-TRANSFERASE OMEGA-LIKE 1-RELATED"/>
    <property type="match status" value="1"/>
</dbReference>
<dbReference type="SFLD" id="SFLDG01206">
    <property type="entry name" value="Xi.1"/>
    <property type="match status" value="1"/>
</dbReference>
<reference evidence="5 6" key="1">
    <citation type="submission" date="2019-12" db="EMBL/GenBank/DDBJ databases">
        <authorList>
            <person name="Li M."/>
        </authorList>
    </citation>
    <scope>NUCLEOTIDE SEQUENCE [LARGE SCALE GENOMIC DNA]</scope>
    <source>
        <strain evidence="5 6">GBMRC 2046</strain>
    </source>
</reference>
<evidence type="ECO:0000313" key="6">
    <source>
        <dbReference type="Proteomes" id="UP000433101"/>
    </source>
</evidence>
<dbReference type="SFLD" id="SFLDG01148">
    <property type="entry name" value="Xi_(cytGST)"/>
    <property type="match status" value="1"/>
</dbReference>
<dbReference type="InterPro" id="IPR004045">
    <property type="entry name" value="Glutathione_S-Trfase_N"/>
</dbReference>
<dbReference type="PROSITE" id="PS50405">
    <property type="entry name" value="GST_CTER"/>
    <property type="match status" value="1"/>
</dbReference>
<dbReference type="GO" id="GO:0004364">
    <property type="term" value="F:glutathione transferase activity"/>
    <property type="evidence" value="ECO:0007669"/>
    <property type="project" value="InterPro"/>
</dbReference>
<dbReference type="GO" id="GO:0005737">
    <property type="term" value="C:cytoplasm"/>
    <property type="evidence" value="ECO:0007669"/>
    <property type="project" value="TreeGrafter"/>
</dbReference>
<keyword evidence="6" id="KW-1185">Reference proteome</keyword>
<dbReference type="InterPro" id="IPR010987">
    <property type="entry name" value="Glutathione-S-Trfase_C-like"/>
</dbReference>
<dbReference type="PIRSF" id="PIRSF015753">
    <property type="entry name" value="GST"/>
    <property type="match status" value="1"/>
</dbReference>
<evidence type="ECO:0000256" key="3">
    <source>
        <dbReference type="PIRSR" id="PIRSR015753-3"/>
    </source>
</evidence>
<evidence type="ECO:0000259" key="4">
    <source>
        <dbReference type="PROSITE" id="PS50405"/>
    </source>
</evidence>
<gene>
    <name evidence="5" type="ORF">GR183_00165</name>
</gene>
<dbReference type="CDD" id="cd03190">
    <property type="entry name" value="GST_C_Omega_like"/>
    <property type="match status" value="1"/>
</dbReference>
<feature type="site" description="Lowers pKa of active site Cys" evidence="3">
    <location>
        <position position="247"/>
    </location>
</feature>
<dbReference type="InterPro" id="IPR040079">
    <property type="entry name" value="Glutathione_S-Trfase"/>
</dbReference>
<dbReference type="Gene3D" id="1.20.1050.10">
    <property type="match status" value="1"/>
</dbReference>
<feature type="binding site" evidence="2">
    <location>
        <begin position="124"/>
        <end position="127"/>
    </location>
    <ligand>
        <name>glutathione</name>
        <dbReference type="ChEBI" id="CHEBI:57925"/>
    </ligand>
</feature>
<organism evidence="5 6">
    <name type="scientific">Stappia sediminis</name>
    <dbReference type="NCBI Taxonomy" id="2692190"/>
    <lineage>
        <taxon>Bacteria</taxon>
        <taxon>Pseudomonadati</taxon>
        <taxon>Pseudomonadota</taxon>
        <taxon>Alphaproteobacteria</taxon>
        <taxon>Hyphomicrobiales</taxon>
        <taxon>Stappiaceae</taxon>
        <taxon>Stappia</taxon>
    </lineage>
</organism>
<sequence length="322" mass="36474">MGYLSNGEWLTDGAMPSSSDGRFVRKASSFRNWVTEDGAPGPTGDGGFKAEPGRYHLIVSHACPWAHRTIIFRKLKKLEEIVTLNAVEPLMLENGWTLSEPDPVTGAETAWQIYVKADPNYSGRATVPILWDRKSRTIVSNESAEIIRMFNSAFDAWGDSSLDFHPKELRQEIDGINTLIYETVNNGVYRAGFARTQDAYDEAVTALFDTLDFLEDRLSRKRYLTGERLTEADWRLFTTLVRFDAVYNGHFKCNIRRIADYPNLFGYLRELYQVPGVAETVDFAAIKQHYYGSHESLNPTRIVPAGPDIDLTLPHQRQKLAA</sequence>
<dbReference type="EMBL" id="WUMV01000001">
    <property type="protein sequence ID" value="MXN63302.1"/>
    <property type="molecule type" value="Genomic_DNA"/>
</dbReference>
<feature type="domain" description="GST C-terminal" evidence="4">
    <location>
        <begin position="166"/>
        <end position="293"/>
    </location>
</feature>
<comment type="caution">
    <text evidence="5">The sequence shown here is derived from an EMBL/GenBank/DDBJ whole genome shotgun (WGS) entry which is preliminary data.</text>
</comment>
<evidence type="ECO:0000256" key="2">
    <source>
        <dbReference type="PIRSR" id="PIRSR015753-2"/>
    </source>
</evidence>
<dbReference type="RefSeq" id="WP_160773567.1">
    <property type="nucleotide sequence ID" value="NZ_WUMV01000001.1"/>
</dbReference>
<dbReference type="InterPro" id="IPR036282">
    <property type="entry name" value="Glutathione-S-Trfase_C_sf"/>
</dbReference>
<feature type="active site" description="Proton donor/acceptor" evidence="1">
    <location>
        <position position="189"/>
    </location>
</feature>
<dbReference type="SFLD" id="SFLDS00019">
    <property type="entry name" value="Glutathione_Transferase_(cytos"/>
    <property type="match status" value="1"/>
</dbReference>
<feature type="binding site" evidence="2">
    <location>
        <position position="96"/>
    </location>
    <ligand>
        <name>glutathione</name>
        <dbReference type="ChEBI" id="CHEBI:57925"/>
    </ligand>
</feature>
<evidence type="ECO:0000256" key="1">
    <source>
        <dbReference type="PIRSR" id="PIRSR015753-1"/>
    </source>
</evidence>
<dbReference type="SUPFAM" id="SSF52833">
    <property type="entry name" value="Thioredoxin-like"/>
    <property type="match status" value="1"/>
</dbReference>
<accession>A0A7X3S5K8</accession>
<name>A0A7X3S5K8_9HYPH</name>
<proteinExistence type="predicted"/>
<feature type="binding site" evidence="2">
    <location>
        <begin position="142"/>
        <end position="143"/>
    </location>
    <ligand>
        <name>glutathione</name>
        <dbReference type="ChEBI" id="CHEBI:57925"/>
    </ligand>
</feature>
<feature type="site" description="Lowers pKa of active site Cys" evidence="3">
    <location>
        <position position="290"/>
    </location>
</feature>
<dbReference type="PANTHER" id="PTHR32419">
    <property type="entry name" value="GLUTATHIONYL-HYDROQUINONE REDUCTASE"/>
    <property type="match status" value="1"/>
</dbReference>